<evidence type="ECO:0000313" key="3">
    <source>
        <dbReference type="EMBL" id="ACK49635.1"/>
    </source>
</evidence>
<keyword evidence="4" id="KW-1185">Reference proteome</keyword>
<dbReference type="Proteomes" id="UP000002257">
    <property type="component" value="Chromosome"/>
</dbReference>
<dbReference type="STRING" id="395965.Msil_0663"/>
<accession>B8ENC2</accession>
<dbReference type="InterPro" id="IPR008928">
    <property type="entry name" value="6-hairpin_glycosidase_sf"/>
</dbReference>
<dbReference type="HOGENOM" id="CLU_046651_1_0_5"/>
<dbReference type="eggNOG" id="COG2942">
    <property type="taxonomic scope" value="Bacteria"/>
</dbReference>
<dbReference type="PANTHER" id="PTHR15108">
    <property type="entry name" value="N-ACYLGLUCOSAMINE-2-EPIMERASE"/>
    <property type="match status" value="1"/>
</dbReference>
<organism evidence="3 4">
    <name type="scientific">Methylocella silvestris (strain DSM 15510 / CIP 108128 / LMG 27833 / NCIMB 13906 / BL2)</name>
    <dbReference type="NCBI Taxonomy" id="395965"/>
    <lineage>
        <taxon>Bacteria</taxon>
        <taxon>Pseudomonadati</taxon>
        <taxon>Pseudomonadota</taxon>
        <taxon>Alphaproteobacteria</taxon>
        <taxon>Hyphomicrobiales</taxon>
        <taxon>Beijerinckiaceae</taxon>
        <taxon>Methylocella</taxon>
    </lineage>
</organism>
<comment type="similarity">
    <text evidence="1">Belongs to the N-acylglucosamine 2-epimerase family.</text>
</comment>
<dbReference type="InterPro" id="IPR012341">
    <property type="entry name" value="6hp_glycosidase-like_sf"/>
</dbReference>
<keyword evidence="2 3" id="KW-0413">Isomerase</keyword>
<dbReference type="GO" id="GO:0004476">
    <property type="term" value="F:mannose-6-phosphate isomerase activity"/>
    <property type="evidence" value="ECO:0007669"/>
    <property type="project" value="UniProtKB-EC"/>
</dbReference>
<dbReference type="EMBL" id="CP001280">
    <property type="protein sequence ID" value="ACK49635.1"/>
    <property type="molecule type" value="Genomic_DNA"/>
</dbReference>
<dbReference type="EC" id="5.3.1.8" evidence="3"/>
<dbReference type="GO" id="GO:0005975">
    <property type="term" value="P:carbohydrate metabolic process"/>
    <property type="evidence" value="ECO:0007669"/>
    <property type="project" value="InterPro"/>
</dbReference>
<dbReference type="Gene3D" id="1.50.10.10">
    <property type="match status" value="1"/>
</dbReference>
<gene>
    <name evidence="3" type="ordered locus">Msil_0663</name>
</gene>
<sequence length="392" mass="42515">MNETISAEAAAAASGLRAWLSNSALPLWATAGFDRSLGMFHERLDWSGRPRLDVARRAMVQARQIYVFSHAARLGWFDEGAPLAESAMESLVGRFCDAGGPRGGFAFSIGPEGHVASGVRDAYAHAFVLFALASLYRLNGDARLIDYADETIAFIDEALTDQNFGGLYDASPIADRSKRQNPHMHLLEAYLALETAAPGRGYLDRARKIVDLFKTRLFIAEPGVLLEYFSEDWSLPDEPAKRGIFEPGHHYEWVWLLAEFEALAGDDLGAEIARLYRVARQAGHAANGLIFDELDVDMNVIKSAHRVWPHTEAVKAAVAMRAKGDAGAEAFAAAMIGALRGTFLDRPFAGGWIDHIGADGVPLIADAPASSLYHVFLAATEASVAFEPKIGA</sequence>
<protein>
    <submittedName>
        <fullName evidence="3">Mannose-6-phosphate isomerase</fullName>
        <ecNumber evidence="3">5.3.1.8</ecNumber>
    </submittedName>
</protein>
<evidence type="ECO:0000313" key="4">
    <source>
        <dbReference type="Proteomes" id="UP000002257"/>
    </source>
</evidence>
<dbReference type="KEGG" id="msl:Msil_0663"/>
<dbReference type="InterPro" id="IPR010819">
    <property type="entry name" value="AGE/CE"/>
</dbReference>
<proteinExistence type="inferred from homology"/>
<name>B8ENC2_METSB</name>
<dbReference type="Pfam" id="PF07221">
    <property type="entry name" value="GlcNAc_2-epim"/>
    <property type="match status" value="1"/>
</dbReference>
<dbReference type="SUPFAM" id="SSF48208">
    <property type="entry name" value="Six-hairpin glycosidases"/>
    <property type="match status" value="1"/>
</dbReference>
<dbReference type="AlphaFoldDB" id="B8ENC2"/>
<reference evidence="3 4" key="1">
    <citation type="journal article" date="2010" name="J. Bacteriol.">
        <title>Complete genome sequence of the aerobic facultative methanotroph Methylocella silvestris BL2.</title>
        <authorList>
            <person name="Chen Y."/>
            <person name="Crombie A."/>
            <person name="Rahman M.T."/>
            <person name="Dedysh S.N."/>
            <person name="Liesack W."/>
            <person name="Stott M.B."/>
            <person name="Alam M."/>
            <person name="Theisen A.R."/>
            <person name="Murrell J.C."/>
            <person name="Dunfield P.F."/>
        </authorList>
    </citation>
    <scope>NUCLEOTIDE SEQUENCE [LARGE SCALE GENOMIC DNA]</scope>
    <source>
        <strain evidence="4">DSM 15510 / CIP 108128 / LMG 27833 / NCIMB 13906 / BL2</strain>
    </source>
</reference>
<evidence type="ECO:0000256" key="1">
    <source>
        <dbReference type="ARBA" id="ARBA00008558"/>
    </source>
</evidence>
<evidence type="ECO:0000256" key="2">
    <source>
        <dbReference type="ARBA" id="ARBA00023235"/>
    </source>
</evidence>